<dbReference type="RefSeq" id="WP_371948885.1">
    <property type="nucleotide sequence ID" value="NZ_JAXCEI010000004.1"/>
</dbReference>
<reference evidence="1 2" key="1">
    <citation type="submission" date="2023-11" db="EMBL/GenBank/DDBJ databases">
        <title>Actinomadura monticuli sp. nov., isolated from volcanic ash.</title>
        <authorList>
            <person name="Lee S.D."/>
            <person name="Yang H."/>
            <person name="Kim I.S."/>
        </authorList>
    </citation>
    <scope>NUCLEOTIDE SEQUENCE [LARGE SCALE GENOMIC DNA]</scope>
    <source>
        <strain evidence="1 2">DLS-62</strain>
    </source>
</reference>
<evidence type="ECO:0000313" key="2">
    <source>
        <dbReference type="Proteomes" id="UP001569963"/>
    </source>
</evidence>
<dbReference type="Proteomes" id="UP001569963">
    <property type="component" value="Unassembled WGS sequence"/>
</dbReference>
<protein>
    <submittedName>
        <fullName evidence="1">Uncharacterized protein</fullName>
    </submittedName>
</protein>
<proteinExistence type="predicted"/>
<dbReference type="EMBL" id="JAXCEI010000004">
    <property type="protein sequence ID" value="MFA1539196.1"/>
    <property type="molecule type" value="Genomic_DNA"/>
</dbReference>
<name>A0ABV4Q7Z4_9ACTN</name>
<gene>
    <name evidence="1" type="ORF">SM611_09660</name>
</gene>
<sequence length="65" mass="7064">MNDPVTLLLLQHLFPTWTIKRDAQGTWTAAGRTLISSSDVDGLLAKLHVADPDAVHQAVSLLKES</sequence>
<organism evidence="1 2">
    <name type="scientific">Actinomadura monticuli</name>
    <dbReference type="NCBI Taxonomy" id="3097367"/>
    <lineage>
        <taxon>Bacteria</taxon>
        <taxon>Bacillati</taxon>
        <taxon>Actinomycetota</taxon>
        <taxon>Actinomycetes</taxon>
        <taxon>Streptosporangiales</taxon>
        <taxon>Thermomonosporaceae</taxon>
        <taxon>Actinomadura</taxon>
    </lineage>
</organism>
<evidence type="ECO:0000313" key="1">
    <source>
        <dbReference type="EMBL" id="MFA1539196.1"/>
    </source>
</evidence>
<accession>A0ABV4Q7Z4</accession>
<comment type="caution">
    <text evidence="1">The sequence shown here is derived from an EMBL/GenBank/DDBJ whole genome shotgun (WGS) entry which is preliminary data.</text>
</comment>
<keyword evidence="2" id="KW-1185">Reference proteome</keyword>